<comment type="caution">
    <text evidence="2">The sequence shown here is derived from an EMBL/GenBank/DDBJ whole genome shotgun (WGS) entry which is preliminary data.</text>
</comment>
<dbReference type="Proteomes" id="UP000235005">
    <property type="component" value="Unassembled WGS sequence"/>
</dbReference>
<evidence type="ECO:0000313" key="2">
    <source>
        <dbReference type="EMBL" id="PLW70701.1"/>
    </source>
</evidence>
<dbReference type="OrthoDB" id="5294470at2"/>
<dbReference type="InterPro" id="IPR018636">
    <property type="entry name" value="DUF2058"/>
</dbReference>
<dbReference type="AlphaFoldDB" id="A0A2N5X895"/>
<reference evidence="2 3" key="1">
    <citation type="submission" date="2018-01" db="EMBL/GenBank/DDBJ databases">
        <title>The draft genome sequence of Halioglobus lutimaris HF004.</title>
        <authorList>
            <person name="Du Z.-J."/>
            <person name="Shi M.-J."/>
        </authorList>
    </citation>
    <scope>NUCLEOTIDE SEQUENCE [LARGE SCALE GENOMIC DNA]</scope>
    <source>
        <strain evidence="2 3">HF004</strain>
    </source>
</reference>
<proteinExistence type="predicted"/>
<dbReference type="RefSeq" id="WP_075999561.1">
    <property type="nucleotide sequence ID" value="NZ_PKUS01000001.1"/>
</dbReference>
<organism evidence="2 3">
    <name type="scientific">Pseudohalioglobus lutimaris</name>
    <dbReference type="NCBI Taxonomy" id="1737061"/>
    <lineage>
        <taxon>Bacteria</taxon>
        <taxon>Pseudomonadati</taxon>
        <taxon>Pseudomonadota</taxon>
        <taxon>Gammaproteobacteria</taxon>
        <taxon>Cellvibrionales</taxon>
        <taxon>Halieaceae</taxon>
        <taxon>Pseudohalioglobus</taxon>
    </lineage>
</organism>
<evidence type="ECO:0000313" key="3">
    <source>
        <dbReference type="Proteomes" id="UP000235005"/>
    </source>
</evidence>
<dbReference type="EMBL" id="PKUS01000001">
    <property type="protein sequence ID" value="PLW70701.1"/>
    <property type="molecule type" value="Genomic_DNA"/>
</dbReference>
<name>A0A2N5X895_9GAMM</name>
<dbReference type="Pfam" id="PF09831">
    <property type="entry name" value="DUF2058"/>
    <property type="match status" value="1"/>
</dbReference>
<sequence length="182" mass="20621">MSGSLQDQLLKAGLADADKAKKMAKQKRKETRVARKSRVDVVDENKEAARKAMADKVQRDRELNQALNSKAERKAINAQIKQLIETNKLAKGRGDVGFNFTDGKKVKKVYVNAMEHKQLSAGVLSIVKQGDQHEIVPRQVADKIAERDESRVIAQSVNEDVVLTQEEEDWYKDHQIPDDLMW</sequence>
<protein>
    <submittedName>
        <fullName evidence="2">DUF2058 domain-containing protein</fullName>
    </submittedName>
</protein>
<feature type="region of interest" description="Disordered" evidence="1">
    <location>
        <begin position="16"/>
        <end position="38"/>
    </location>
</feature>
<gene>
    <name evidence="2" type="ORF">C0039_00785</name>
</gene>
<accession>A0A2N5X895</accession>
<evidence type="ECO:0000256" key="1">
    <source>
        <dbReference type="SAM" id="MobiDB-lite"/>
    </source>
</evidence>
<keyword evidence="3" id="KW-1185">Reference proteome</keyword>